<gene>
    <name evidence="1" type="ORF">SAMN06296036_1524</name>
</gene>
<sequence length="88" mass="9568">MLVRSTIVSLLVAAPWLIAGESSGGGLSRYATILKAESSSDYLRTKLRLSVRPGESSNLKVKGTPQARRVKLLDNDIVTIDEDALIER</sequence>
<dbReference type="AlphaFoldDB" id="A0A1Y6CZ40"/>
<organism evidence="1 2">
    <name type="scientific">Pseudobacteriovorax antillogorgiicola</name>
    <dbReference type="NCBI Taxonomy" id="1513793"/>
    <lineage>
        <taxon>Bacteria</taxon>
        <taxon>Pseudomonadati</taxon>
        <taxon>Bdellovibrionota</taxon>
        <taxon>Oligoflexia</taxon>
        <taxon>Oligoflexales</taxon>
        <taxon>Pseudobacteriovoracaceae</taxon>
        <taxon>Pseudobacteriovorax</taxon>
    </lineage>
</organism>
<accession>A0A1Y6CZ40</accession>
<dbReference type="Proteomes" id="UP000192907">
    <property type="component" value="Unassembled WGS sequence"/>
</dbReference>
<reference evidence="2" key="1">
    <citation type="submission" date="2017-04" db="EMBL/GenBank/DDBJ databases">
        <authorList>
            <person name="Varghese N."/>
            <person name="Submissions S."/>
        </authorList>
    </citation>
    <scope>NUCLEOTIDE SEQUENCE [LARGE SCALE GENOMIC DNA]</scope>
    <source>
        <strain evidence="2">RKEM611</strain>
    </source>
</reference>
<dbReference type="EMBL" id="FWZT01000052">
    <property type="protein sequence ID" value="SMF84087.1"/>
    <property type="molecule type" value="Genomic_DNA"/>
</dbReference>
<protein>
    <submittedName>
        <fullName evidence="1">Uncharacterized protein</fullName>
    </submittedName>
</protein>
<name>A0A1Y6CZ40_9BACT</name>
<dbReference type="STRING" id="1513793.SAMN06296036_1524"/>
<proteinExistence type="predicted"/>
<evidence type="ECO:0000313" key="1">
    <source>
        <dbReference type="EMBL" id="SMF84087.1"/>
    </source>
</evidence>
<evidence type="ECO:0000313" key="2">
    <source>
        <dbReference type="Proteomes" id="UP000192907"/>
    </source>
</evidence>
<keyword evidence="2" id="KW-1185">Reference proteome</keyword>